<protein>
    <recommendedName>
        <fullName evidence="3">Butirosin biosynthesis protein H, N-terminal</fullName>
    </recommendedName>
</protein>
<sequence>MNGRRAADAGAPEGRTAVRGDLLSCYTAAVAVLAEARGLSHRAVLGGQVFLGVRRDGPRCEVVHQHTPLTGDGETFALPLVRRGAADSGEAGRAVVAAARRDGAVIVTGSTDRLPWLAGAAPAPHWFAVTHQDGRTAVEDVFTWSDDRGDFGPCRAPADAHALGPLAAAPPPPDPAHRSRERLALGGTGAGPAARLGLPYQWLELSAAGDPPGTDAAAPPAAADVLRRMLHRTAAPPDLGPGWLTGRAAVEALAELLAEAGRTPEVLAVQSDLWVAARGRALFRQVLADEAAALLGPAAAGLGDWLEERVLPLWSGVVRAVQYNALRIRRGHAPQQGMARELRRLGAFEDELRDRLRDVLAPVAPAGGRTTSGR</sequence>
<comment type="caution">
    <text evidence="1">The sequence shown here is derived from an EMBL/GenBank/DDBJ whole genome shotgun (WGS) entry which is preliminary data.</text>
</comment>
<evidence type="ECO:0000313" key="2">
    <source>
        <dbReference type="Proteomes" id="UP001595824"/>
    </source>
</evidence>
<proteinExistence type="predicted"/>
<organism evidence="1 2">
    <name type="scientific">Streptomyces andamanensis</name>
    <dbReference type="NCBI Taxonomy" id="1565035"/>
    <lineage>
        <taxon>Bacteria</taxon>
        <taxon>Bacillati</taxon>
        <taxon>Actinomycetota</taxon>
        <taxon>Actinomycetes</taxon>
        <taxon>Kitasatosporales</taxon>
        <taxon>Streptomycetaceae</taxon>
        <taxon>Streptomyces</taxon>
    </lineage>
</organism>
<evidence type="ECO:0008006" key="3">
    <source>
        <dbReference type="Google" id="ProtNLM"/>
    </source>
</evidence>
<keyword evidence="2" id="KW-1185">Reference proteome</keyword>
<gene>
    <name evidence="1" type="ORF">ACFPC0_23015</name>
</gene>
<name>A0ABV8TIU0_9ACTN</name>
<evidence type="ECO:0000313" key="1">
    <source>
        <dbReference type="EMBL" id="MFC4330601.1"/>
    </source>
</evidence>
<dbReference type="RefSeq" id="WP_381741560.1">
    <property type="nucleotide sequence ID" value="NZ_JBHSDP010000024.1"/>
</dbReference>
<dbReference type="EMBL" id="JBHSDP010000024">
    <property type="protein sequence ID" value="MFC4330601.1"/>
    <property type="molecule type" value="Genomic_DNA"/>
</dbReference>
<reference evidence="2" key="1">
    <citation type="journal article" date="2019" name="Int. J. Syst. Evol. Microbiol.">
        <title>The Global Catalogue of Microorganisms (GCM) 10K type strain sequencing project: providing services to taxonomists for standard genome sequencing and annotation.</title>
        <authorList>
            <consortium name="The Broad Institute Genomics Platform"/>
            <consortium name="The Broad Institute Genome Sequencing Center for Infectious Disease"/>
            <person name="Wu L."/>
            <person name="Ma J."/>
        </authorList>
    </citation>
    <scope>NUCLEOTIDE SEQUENCE [LARGE SCALE GENOMIC DNA]</scope>
    <source>
        <strain evidence="2">PCU 347</strain>
    </source>
</reference>
<dbReference type="Proteomes" id="UP001595824">
    <property type="component" value="Unassembled WGS sequence"/>
</dbReference>
<accession>A0ABV8TIU0</accession>